<gene>
    <name evidence="1" type="ORF">SAMN05216508_10849</name>
</gene>
<dbReference type="EMBL" id="FPBT01000008">
    <property type="protein sequence ID" value="SFU50347.1"/>
    <property type="molecule type" value="Genomic_DNA"/>
</dbReference>
<accession>A0A1I7GPI5</accession>
<organism evidence="1 2">
    <name type="scientific">Eubacterium pyruvativorans</name>
    <dbReference type="NCBI Taxonomy" id="155865"/>
    <lineage>
        <taxon>Bacteria</taxon>
        <taxon>Bacillati</taxon>
        <taxon>Bacillota</taxon>
        <taxon>Clostridia</taxon>
        <taxon>Eubacteriales</taxon>
        <taxon>Eubacteriaceae</taxon>
        <taxon>Eubacterium</taxon>
    </lineage>
</organism>
<evidence type="ECO:0000313" key="2">
    <source>
        <dbReference type="Proteomes" id="UP000198817"/>
    </source>
</evidence>
<proteinExistence type="predicted"/>
<dbReference type="OrthoDB" id="1771041at2"/>
<protein>
    <submittedName>
        <fullName evidence="1">Uncharacterized protein</fullName>
    </submittedName>
</protein>
<keyword evidence="2" id="KW-1185">Reference proteome</keyword>
<evidence type="ECO:0000313" key="1">
    <source>
        <dbReference type="EMBL" id="SFU50347.1"/>
    </source>
</evidence>
<dbReference type="AlphaFoldDB" id="A0A1I7GPI5"/>
<dbReference type="Proteomes" id="UP000198817">
    <property type="component" value="Unassembled WGS sequence"/>
</dbReference>
<sequence length="96" mass="10953">MEVGVALAGLMQLATSDPDVRRQLEETRKTKEPMEEFCRLSTKLGFAIAEMDLLTEGEAMYAQMKRSVNGGGDSDPMLDYEDDYYEQFFADLEQRK</sequence>
<reference evidence="1 2" key="1">
    <citation type="submission" date="2016-10" db="EMBL/GenBank/DDBJ databases">
        <authorList>
            <person name="de Groot N.N."/>
        </authorList>
    </citation>
    <scope>NUCLEOTIDE SEQUENCE [LARGE SCALE GENOMIC DNA]</scope>
    <source>
        <strain evidence="1 2">KHGC13</strain>
    </source>
</reference>
<name>A0A1I7GPI5_9FIRM</name>
<dbReference type="RefSeq" id="WP_090470952.1">
    <property type="nucleotide sequence ID" value="NZ_FOWF01000008.1"/>
</dbReference>